<comment type="caution">
    <text evidence="2">The sequence shown here is derived from an EMBL/GenBank/DDBJ whole genome shotgun (WGS) entry which is preliminary data.</text>
</comment>
<keyword evidence="1" id="KW-0472">Membrane</keyword>
<feature type="transmembrane region" description="Helical" evidence="1">
    <location>
        <begin position="64"/>
        <end position="87"/>
    </location>
</feature>
<evidence type="ECO:0000256" key="1">
    <source>
        <dbReference type="SAM" id="Phobius"/>
    </source>
</evidence>
<gene>
    <name evidence="2" type="ORF">D1610_04870</name>
</gene>
<protein>
    <submittedName>
        <fullName evidence="2">Uncharacterized protein</fullName>
    </submittedName>
</protein>
<feature type="transmembrane region" description="Helical" evidence="1">
    <location>
        <begin position="12"/>
        <end position="33"/>
    </location>
</feature>
<accession>A0A396S398</accession>
<sequence>MDMLTRPQGISLPLAPALAGSIGFGIAIVVGTLPAPLFEGLVMGSGLPALISAAEPPLGLTARALVTVSLALLIAAVVQVPLSYAYGRRRLRVRTPRPRIHKVRLDGLVPQLAEKQAKPRPIAAHEELGAPFLSVSADAPSRKPAPAAQPERVTDMVELVGGVYIPDRRRRPRGPRARDPIFDAEPTVPNLLKRLEAAIASEQLGPLGRRPLDPGFCEAVERLNGLRRAG</sequence>
<dbReference type="AlphaFoldDB" id="A0A396S398"/>
<evidence type="ECO:0000313" key="2">
    <source>
        <dbReference type="EMBL" id="RHW17855.1"/>
    </source>
</evidence>
<evidence type="ECO:0000313" key="3">
    <source>
        <dbReference type="Proteomes" id="UP000266693"/>
    </source>
</evidence>
<reference evidence="2 3" key="1">
    <citation type="submission" date="2018-08" db="EMBL/GenBank/DDBJ databases">
        <title>The multiple taxonomic identification of Sphingomonas gilva.</title>
        <authorList>
            <person name="Zhu D."/>
            <person name="Zheng S."/>
        </authorList>
    </citation>
    <scope>NUCLEOTIDE SEQUENCE [LARGE SCALE GENOMIC DNA]</scope>
    <source>
        <strain evidence="2 3">ZDH117</strain>
    </source>
</reference>
<dbReference type="EMBL" id="QWLV01000002">
    <property type="protein sequence ID" value="RHW17855.1"/>
    <property type="molecule type" value="Genomic_DNA"/>
</dbReference>
<keyword evidence="3" id="KW-1185">Reference proteome</keyword>
<organism evidence="2 3">
    <name type="scientific">Sphingomonas gilva</name>
    <dbReference type="NCBI Taxonomy" id="2305907"/>
    <lineage>
        <taxon>Bacteria</taxon>
        <taxon>Pseudomonadati</taxon>
        <taxon>Pseudomonadota</taxon>
        <taxon>Alphaproteobacteria</taxon>
        <taxon>Sphingomonadales</taxon>
        <taxon>Sphingomonadaceae</taxon>
        <taxon>Sphingomonas</taxon>
    </lineage>
</organism>
<name>A0A396S398_9SPHN</name>
<proteinExistence type="predicted"/>
<dbReference type="OrthoDB" id="7560213at2"/>
<keyword evidence="1" id="KW-0812">Transmembrane</keyword>
<keyword evidence="1" id="KW-1133">Transmembrane helix</keyword>
<dbReference type="Proteomes" id="UP000266693">
    <property type="component" value="Unassembled WGS sequence"/>
</dbReference>
<dbReference type="RefSeq" id="WP_118863047.1">
    <property type="nucleotide sequence ID" value="NZ_QWLV01000002.1"/>
</dbReference>